<dbReference type="InterPro" id="IPR011006">
    <property type="entry name" value="CheY-like_superfamily"/>
</dbReference>
<dbReference type="Proteomes" id="UP001634393">
    <property type="component" value="Unassembled WGS sequence"/>
</dbReference>
<evidence type="ECO:0000256" key="2">
    <source>
        <dbReference type="ARBA" id="ARBA00023015"/>
    </source>
</evidence>
<dbReference type="GO" id="GO:0000160">
    <property type="term" value="P:phosphorelay signal transduction system"/>
    <property type="evidence" value="ECO:0007669"/>
    <property type="project" value="UniProtKB-KW"/>
</dbReference>
<keyword evidence="5" id="KW-1185">Reference proteome</keyword>
<accession>A0ABD3UN83</accession>
<dbReference type="EMBL" id="JBJXBP010000001">
    <property type="protein sequence ID" value="KAL3850530.1"/>
    <property type="molecule type" value="Genomic_DNA"/>
</dbReference>
<comment type="caution">
    <text evidence="4">The sequence shown here is derived from an EMBL/GenBank/DDBJ whole genome shotgun (WGS) entry which is preliminary data.</text>
</comment>
<name>A0ABD3UN83_9LAMI</name>
<evidence type="ECO:0000256" key="1">
    <source>
        <dbReference type="ARBA" id="ARBA00023012"/>
    </source>
</evidence>
<keyword evidence="1" id="KW-0902">Two-component regulatory system</keyword>
<dbReference type="PANTHER" id="PTHR43874:SF106">
    <property type="entry name" value="TWO-COMPONENT RESPONSE REGULATOR ORR4"/>
    <property type="match status" value="1"/>
</dbReference>
<dbReference type="SUPFAM" id="SSF52172">
    <property type="entry name" value="CheY-like"/>
    <property type="match status" value="1"/>
</dbReference>
<evidence type="ECO:0000313" key="4">
    <source>
        <dbReference type="EMBL" id="KAL3850530.1"/>
    </source>
</evidence>
<evidence type="ECO:0008006" key="6">
    <source>
        <dbReference type="Google" id="ProtNLM"/>
    </source>
</evidence>
<dbReference type="InterPro" id="IPR045279">
    <property type="entry name" value="ARR-like"/>
</dbReference>
<proteinExistence type="predicted"/>
<protein>
    <recommendedName>
        <fullName evidence="6">Response regulatory domain-containing protein</fullName>
    </recommendedName>
</protein>
<keyword evidence="3" id="KW-0804">Transcription</keyword>
<evidence type="ECO:0000313" key="5">
    <source>
        <dbReference type="Proteomes" id="UP001634393"/>
    </source>
</evidence>
<gene>
    <name evidence="4" type="ORF">ACJIZ3_012412</name>
</gene>
<sequence>MTSSSTPYKEKPHVLVVDNSLADRKLIERLLASSAYKDYCMPGMTGYELLKIVRVIISRCLEGGAQGFMLKPLKQTNVKKLRCHMMKTQPTMQREGLCI</sequence>
<keyword evidence="2" id="KW-0805">Transcription regulation</keyword>
<organism evidence="4 5">
    <name type="scientific">Penstemon smallii</name>
    <dbReference type="NCBI Taxonomy" id="265156"/>
    <lineage>
        <taxon>Eukaryota</taxon>
        <taxon>Viridiplantae</taxon>
        <taxon>Streptophyta</taxon>
        <taxon>Embryophyta</taxon>
        <taxon>Tracheophyta</taxon>
        <taxon>Spermatophyta</taxon>
        <taxon>Magnoliopsida</taxon>
        <taxon>eudicotyledons</taxon>
        <taxon>Gunneridae</taxon>
        <taxon>Pentapetalae</taxon>
        <taxon>asterids</taxon>
        <taxon>lamiids</taxon>
        <taxon>Lamiales</taxon>
        <taxon>Plantaginaceae</taxon>
        <taxon>Cheloneae</taxon>
        <taxon>Penstemon</taxon>
    </lineage>
</organism>
<reference evidence="4 5" key="1">
    <citation type="submission" date="2024-12" db="EMBL/GenBank/DDBJ databases">
        <title>The unique morphological basis and parallel evolutionary history of personate flowers in Penstemon.</title>
        <authorList>
            <person name="Depatie T.H."/>
            <person name="Wessinger C.A."/>
        </authorList>
    </citation>
    <scope>NUCLEOTIDE SEQUENCE [LARGE SCALE GENOMIC DNA]</scope>
    <source>
        <strain evidence="4">WTNN_2</strain>
        <tissue evidence="4">Leaf</tissue>
    </source>
</reference>
<dbReference type="PANTHER" id="PTHR43874">
    <property type="entry name" value="TWO-COMPONENT RESPONSE REGULATOR"/>
    <property type="match status" value="1"/>
</dbReference>
<dbReference type="AlphaFoldDB" id="A0ABD3UN83"/>
<evidence type="ECO:0000256" key="3">
    <source>
        <dbReference type="ARBA" id="ARBA00023163"/>
    </source>
</evidence>